<accession>A0A9P1JYG2</accession>
<dbReference type="EMBL" id="HE577329">
    <property type="protein sequence ID" value="CCD02189.1"/>
    <property type="molecule type" value="Genomic_DNA"/>
</dbReference>
<keyword evidence="2" id="KW-1185">Reference proteome</keyword>
<proteinExistence type="predicted"/>
<geneLocation type="plasmid" evidence="1 2">
    <name>AZOBR_p2</name>
</geneLocation>
<sequence>MTHDDHYFDVADRRLHMEEGQLTELAHWTEGVA</sequence>
<protein>
    <submittedName>
        <fullName evidence="1">Uncharacterized protein</fullName>
    </submittedName>
</protein>
<keyword evidence="1" id="KW-0614">Plasmid</keyword>
<gene>
    <name evidence="1" type="ORF">AZOBR_p280075</name>
</gene>
<dbReference type="AlphaFoldDB" id="A0A9P1JYG2"/>
<dbReference type="KEGG" id="abs:AZOBR_p280075"/>
<reference evidence="1 2" key="1">
    <citation type="journal article" date="2011" name="PLoS Genet.">
        <title>Azospirillum genomes reveal transition of bacteria from aquatic to terrestrial environments.</title>
        <authorList>
            <person name="Wisniewski-Dye F."/>
            <person name="Borziak K."/>
            <person name="Khalsa-Moyers G."/>
            <person name="Alexandre G."/>
            <person name="Sukharnikov L.O."/>
            <person name="Wuichet K."/>
            <person name="Hurst G.B."/>
            <person name="McDonald W.H."/>
            <person name="Robertson J.S."/>
            <person name="Barbe V."/>
            <person name="Calteau A."/>
            <person name="Rouy Z."/>
            <person name="Mangenot S."/>
            <person name="Prigent-Combaret C."/>
            <person name="Normand P."/>
            <person name="Boyer M."/>
            <person name="Siguier P."/>
            <person name="Dessaux Y."/>
            <person name="Elmerich C."/>
            <person name="Condemine G."/>
            <person name="Krishnen G."/>
            <person name="Kennedy I."/>
            <person name="Paterson A.H."/>
            <person name="Gonzalez V."/>
            <person name="Mavingui P."/>
            <person name="Zhulin I.B."/>
        </authorList>
    </citation>
    <scope>NUCLEOTIDE SEQUENCE [LARGE SCALE GENOMIC DNA]</scope>
    <source>
        <strain evidence="1 2">Sp245</strain>
    </source>
</reference>
<evidence type="ECO:0000313" key="1">
    <source>
        <dbReference type="EMBL" id="CCD02189.1"/>
    </source>
</evidence>
<dbReference type="Proteomes" id="UP000007319">
    <property type="component" value="Plasmid AZOBR_p2"/>
</dbReference>
<evidence type="ECO:0000313" key="2">
    <source>
        <dbReference type="Proteomes" id="UP000007319"/>
    </source>
</evidence>
<organism evidence="1 2">
    <name type="scientific">Azospirillum baldaniorum</name>
    <dbReference type="NCBI Taxonomy" id="1064539"/>
    <lineage>
        <taxon>Bacteria</taxon>
        <taxon>Pseudomonadati</taxon>
        <taxon>Pseudomonadota</taxon>
        <taxon>Alphaproteobacteria</taxon>
        <taxon>Rhodospirillales</taxon>
        <taxon>Azospirillaceae</taxon>
        <taxon>Azospirillum</taxon>
    </lineage>
</organism>
<name>A0A9P1JYG2_9PROT</name>